<feature type="transmembrane region" description="Helical" evidence="2">
    <location>
        <begin position="117"/>
        <end position="137"/>
    </location>
</feature>
<dbReference type="EMBL" id="FWFG01000006">
    <property type="protein sequence ID" value="SLM87824.1"/>
    <property type="molecule type" value="Genomic_DNA"/>
</dbReference>
<evidence type="ECO:0008006" key="5">
    <source>
        <dbReference type="Google" id="ProtNLM"/>
    </source>
</evidence>
<evidence type="ECO:0000313" key="3">
    <source>
        <dbReference type="EMBL" id="SLM87824.1"/>
    </source>
</evidence>
<feature type="region of interest" description="Disordered" evidence="1">
    <location>
        <begin position="1"/>
        <end position="21"/>
    </location>
</feature>
<sequence>MDAPETTPTTAAPEKTPTAPATQAEAAASGNGLVRWWRRFAENHVTLSQFLVFFVLSNGITVLQLTLMPLAKWVFGFTPLVDQAFQVGAIGSNVDGSQYYVFDYAAGALSQGGGGGLAYFLAVQITILIAQVINFFAQRSVTFKSNSSIWRAAFWYAIAYVIITLVAAAAQGFYKAPIYGLLMDSWGLGRLGETLADVITMIINAAISFWVFFPIFKVIFKQVPEEDATDGAEAPAS</sequence>
<evidence type="ECO:0000313" key="4">
    <source>
        <dbReference type="Proteomes" id="UP000195981"/>
    </source>
</evidence>
<name>A0A1X6WST5_9MICO</name>
<proteinExistence type="predicted"/>
<reference evidence="3 4" key="1">
    <citation type="submission" date="2017-02" db="EMBL/GenBank/DDBJ databases">
        <authorList>
            <person name="Peterson S.W."/>
        </authorList>
    </citation>
    <scope>NUCLEOTIDE SEQUENCE [LARGE SCALE GENOMIC DNA]</scope>
    <source>
        <strain evidence="3 4">CIP104813</strain>
    </source>
</reference>
<keyword evidence="4" id="KW-1185">Reference proteome</keyword>
<keyword evidence="2" id="KW-1133">Transmembrane helix</keyword>
<organism evidence="3 4">
    <name type="scientific">Brachybacterium nesterenkovii</name>
    <dbReference type="NCBI Taxonomy" id="47847"/>
    <lineage>
        <taxon>Bacteria</taxon>
        <taxon>Bacillati</taxon>
        <taxon>Actinomycetota</taxon>
        <taxon>Actinomycetes</taxon>
        <taxon>Micrococcales</taxon>
        <taxon>Dermabacteraceae</taxon>
        <taxon>Brachybacterium</taxon>
    </lineage>
</organism>
<protein>
    <recommendedName>
        <fullName evidence="5">GtrA-like protein domain-containing protein</fullName>
    </recommendedName>
</protein>
<feature type="transmembrane region" description="Helical" evidence="2">
    <location>
        <begin position="194"/>
        <end position="213"/>
    </location>
</feature>
<feature type="transmembrane region" description="Helical" evidence="2">
    <location>
        <begin position="45"/>
        <end position="67"/>
    </location>
</feature>
<evidence type="ECO:0000256" key="2">
    <source>
        <dbReference type="SAM" id="Phobius"/>
    </source>
</evidence>
<dbReference type="RefSeq" id="WP_234991798.1">
    <property type="nucleotide sequence ID" value="NZ_FWFG01000006.1"/>
</dbReference>
<dbReference type="AlphaFoldDB" id="A0A1X6WST5"/>
<feature type="transmembrane region" description="Helical" evidence="2">
    <location>
        <begin position="149"/>
        <end position="174"/>
    </location>
</feature>
<evidence type="ECO:0000256" key="1">
    <source>
        <dbReference type="SAM" id="MobiDB-lite"/>
    </source>
</evidence>
<dbReference type="Proteomes" id="UP000195981">
    <property type="component" value="Unassembled WGS sequence"/>
</dbReference>
<keyword evidence="2" id="KW-0812">Transmembrane</keyword>
<gene>
    <name evidence="3" type="ORF">FM110_00410</name>
</gene>
<accession>A0A1X6WST5</accession>
<keyword evidence="2" id="KW-0472">Membrane</keyword>